<reference evidence="2 3" key="1">
    <citation type="submission" date="2024-09" db="EMBL/GenBank/DDBJ databases">
        <title>Chromosome-scale assembly of Riccia sorocarpa.</title>
        <authorList>
            <person name="Paukszto L."/>
        </authorList>
    </citation>
    <scope>NUCLEOTIDE SEQUENCE [LARGE SCALE GENOMIC DNA]</scope>
    <source>
        <strain evidence="2">LP-2024</strain>
        <tissue evidence="2">Aerial parts of the thallus</tissue>
    </source>
</reference>
<sequence length="247" mass="27676">MKPTPAQGNPTNKYPTSEETPVAPNTTRTTPRVTFRSSKGPAGTRANTPNMRKRTNPARPPKVPQIKPHPAVHGPTSSGHIFSLPLVSPVQHKRPSGFQCARSLQMEVFRALPALLSDMRNSVRIANRNYTFLSGSGQSDDVQSTRRRLELQVKVTEQLLLYAPESDRVLTEERPAKTVDREEDYCNGFNLCFPTSDFVDGRLIQIFSAFVRSDRVLTEERPAELDGHPVRLEYRLRIPTSEICGPD</sequence>
<organism evidence="2 3">
    <name type="scientific">Riccia sorocarpa</name>
    <dbReference type="NCBI Taxonomy" id="122646"/>
    <lineage>
        <taxon>Eukaryota</taxon>
        <taxon>Viridiplantae</taxon>
        <taxon>Streptophyta</taxon>
        <taxon>Embryophyta</taxon>
        <taxon>Marchantiophyta</taxon>
        <taxon>Marchantiopsida</taxon>
        <taxon>Marchantiidae</taxon>
        <taxon>Marchantiales</taxon>
        <taxon>Ricciaceae</taxon>
        <taxon>Riccia</taxon>
    </lineage>
</organism>
<proteinExistence type="predicted"/>
<evidence type="ECO:0000256" key="1">
    <source>
        <dbReference type="SAM" id="MobiDB-lite"/>
    </source>
</evidence>
<gene>
    <name evidence="2" type="ORF">R1sor_013929</name>
</gene>
<evidence type="ECO:0000313" key="3">
    <source>
        <dbReference type="Proteomes" id="UP001633002"/>
    </source>
</evidence>
<protein>
    <submittedName>
        <fullName evidence="2">Uncharacterized protein</fullName>
    </submittedName>
</protein>
<keyword evidence="3" id="KW-1185">Reference proteome</keyword>
<dbReference type="Proteomes" id="UP001633002">
    <property type="component" value="Unassembled WGS sequence"/>
</dbReference>
<name>A0ABD3HBM8_9MARC</name>
<accession>A0ABD3HBM8</accession>
<comment type="caution">
    <text evidence="2">The sequence shown here is derived from an EMBL/GenBank/DDBJ whole genome shotgun (WGS) entry which is preliminary data.</text>
</comment>
<dbReference type="AlphaFoldDB" id="A0ABD3HBM8"/>
<feature type="compositionally biased region" description="Polar residues" evidence="1">
    <location>
        <begin position="1"/>
        <end position="37"/>
    </location>
</feature>
<dbReference type="EMBL" id="JBJQOH010000004">
    <property type="protein sequence ID" value="KAL3687620.1"/>
    <property type="molecule type" value="Genomic_DNA"/>
</dbReference>
<feature type="region of interest" description="Disordered" evidence="1">
    <location>
        <begin position="1"/>
        <end position="76"/>
    </location>
</feature>
<evidence type="ECO:0000313" key="2">
    <source>
        <dbReference type="EMBL" id="KAL3687620.1"/>
    </source>
</evidence>